<feature type="compositionally biased region" description="Polar residues" evidence="1">
    <location>
        <begin position="375"/>
        <end position="386"/>
    </location>
</feature>
<organism evidence="3 4">
    <name type="scientific">Catenaria anguillulae PL171</name>
    <dbReference type="NCBI Taxonomy" id="765915"/>
    <lineage>
        <taxon>Eukaryota</taxon>
        <taxon>Fungi</taxon>
        <taxon>Fungi incertae sedis</taxon>
        <taxon>Blastocladiomycota</taxon>
        <taxon>Blastocladiomycetes</taxon>
        <taxon>Blastocladiales</taxon>
        <taxon>Catenariaceae</taxon>
        <taxon>Catenaria</taxon>
    </lineage>
</organism>
<dbReference type="EMBL" id="MCFL01000010">
    <property type="protein sequence ID" value="ORZ38130.1"/>
    <property type="molecule type" value="Genomic_DNA"/>
</dbReference>
<name>A0A1Y2HU61_9FUNG</name>
<feature type="region of interest" description="Disordered" evidence="1">
    <location>
        <begin position="100"/>
        <end position="120"/>
    </location>
</feature>
<feature type="region of interest" description="Disordered" evidence="1">
    <location>
        <begin position="372"/>
        <end position="426"/>
    </location>
</feature>
<protein>
    <recommendedName>
        <fullName evidence="2">DM14 domain-containing protein</fullName>
    </recommendedName>
</protein>
<sequence length="588" mass="62723">MCMPSRPRHLLATPESAHDAATTRLAQYKRAAVAAKRLNDKQAALDFLRCAKQCEAILEHCEFAREGVLDWADARDSLPALPPPPPPHILAQLNAVATQAAPSASGPTLPSPQASSTNRPSSLPAILDALRSQIASCTAASAFYYARNDKTRALQFHRYKKTFSTDVAALEAMSPGDPLPAIDTLDVTYQRELSFPHLSMEEYEVLIERANGLSLTKSGLAPGSSVPVVVIWEVGYPEATGKGETTVVNTASADTDINQSFRIGIGDRKNKALQRHLERRKASLEVLYQSGGLFGSGLFSSRVSLGKAQLKLDALLTKSEIHEVVKLVDANRRPMGGSLEIRIRMRQPLLRADVAELNERWITLRRSDAGVPVVSPTTATNPSTGLQHPPSRSRSPSPSPKRQQATPIPTAPDAPPSPAVPTPATPAIKPAAASAVASPAPPQASAPSAAPAAAIADVSTAPASTDDLQSSLDYFESPDSLQSCLVLEHELQLLAGASGEAIEDRRSALQLKLQLLQLNVEMGTLTMEAYKAQLERGIADAKKHAVALKRGSKLAEAKRVLGWINLMKQEVGEIEGMLAGAAQEGEGE</sequence>
<dbReference type="STRING" id="765915.A0A1Y2HU61"/>
<dbReference type="Proteomes" id="UP000193411">
    <property type="component" value="Unassembled WGS sequence"/>
</dbReference>
<dbReference type="InterPro" id="IPR039725">
    <property type="entry name" value="CC2D1A/B"/>
</dbReference>
<feature type="domain" description="DM14" evidence="2">
    <location>
        <begin position="19"/>
        <end position="85"/>
    </location>
</feature>
<reference evidence="3 4" key="1">
    <citation type="submission" date="2016-07" db="EMBL/GenBank/DDBJ databases">
        <title>Pervasive Adenine N6-methylation of Active Genes in Fungi.</title>
        <authorList>
            <consortium name="DOE Joint Genome Institute"/>
            <person name="Mondo S.J."/>
            <person name="Dannebaum R.O."/>
            <person name="Kuo R.C."/>
            <person name="Labutti K."/>
            <person name="Haridas S."/>
            <person name="Kuo A."/>
            <person name="Salamov A."/>
            <person name="Ahrendt S.R."/>
            <person name="Lipzen A."/>
            <person name="Sullivan W."/>
            <person name="Andreopoulos W.B."/>
            <person name="Clum A."/>
            <person name="Lindquist E."/>
            <person name="Daum C."/>
            <person name="Ramamoorthy G.K."/>
            <person name="Gryganskyi A."/>
            <person name="Culley D."/>
            <person name="Magnuson J.K."/>
            <person name="James T.Y."/>
            <person name="O'Malley M.A."/>
            <person name="Stajich J.E."/>
            <person name="Spatafora J.W."/>
            <person name="Visel A."/>
            <person name="Grigoriev I.V."/>
        </authorList>
    </citation>
    <scope>NUCLEOTIDE SEQUENCE [LARGE SCALE GENOMIC DNA]</scope>
    <source>
        <strain evidence="3 4">PL171</strain>
    </source>
</reference>
<dbReference type="PANTHER" id="PTHR13076">
    <property type="entry name" value="COILED-COIL AND C2 DOMAIN-CONTAINING PROTEIN 1-LIKE"/>
    <property type="match status" value="1"/>
</dbReference>
<comment type="caution">
    <text evidence="3">The sequence shown here is derived from an EMBL/GenBank/DDBJ whole genome shotgun (WGS) entry which is preliminary data.</text>
</comment>
<evidence type="ECO:0000313" key="4">
    <source>
        <dbReference type="Proteomes" id="UP000193411"/>
    </source>
</evidence>
<accession>A0A1Y2HU61</accession>
<dbReference type="InterPro" id="IPR006608">
    <property type="entry name" value="CC2D1A/B_DM14"/>
</dbReference>
<gene>
    <name evidence="3" type="ORF">BCR44DRAFT_1511410</name>
</gene>
<dbReference type="GO" id="GO:0001227">
    <property type="term" value="F:DNA-binding transcription repressor activity, RNA polymerase II-specific"/>
    <property type="evidence" value="ECO:0007669"/>
    <property type="project" value="InterPro"/>
</dbReference>
<dbReference type="AlphaFoldDB" id="A0A1Y2HU61"/>
<dbReference type="OrthoDB" id="19996at2759"/>
<evidence type="ECO:0000259" key="2">
    <source>
        <dbReference type="SMART" id="SM00685"/>
    </source>
</evidence>
<feature type="compositionally biased region" description="Pro residues" evidence="1">
    <location>
        <begin position="409"/>
        <end position="424"/>
    </location>
</feature>
<dbReference type="SMART" id="SM00685">
    <property type="entry name" value="DM14"/>
    <property type="match status" value="1"/>
</dbReference>
<dbReference type="PANTHER" id="PTHR13076:SF9">
    <property type="entry name" value="COILED-COIL AND C2 DOMAIN-CONTAINING PROTEIN 1-LIKE"/>
    <property type="match status" value="1"/>
</dbReference>
<keyword evidence="4" id="KW-1185">Reference proteome</keyword>
<proteinExistence type="predicted"/>
<evidence type="ECO:0000313" key="3">
    <source>
        <dbReference type="EMBL" id="ORZ38130.1"/>
    </source>
</evidence>
<evidence type="ECO:0000256" key="1">
    <source>
        <dbReference type="SAM" id="MobiDB-lite"/>
    </source>
</evidence>